<feature type="compositionally biased region" description="Low complexity" evidence="1">
    <location>
        <begin position="229"/>
        <end position="242"/>
    </location>
</feature>
<feature type="compositionally biased region" description="Low complexity" evidence="1">
    <location>
        <begin position="206"/>
        <end position="218"/>
    </location>
</feature>
<dbReference type="RefSeq" id="XP_009837924.1">
    <property type="nucleotide sequence ID" value="XM_009839622.1"/>
</dbReference>
<dbReference type="OrthoDB" id="79248at2759"/>
<name>W4G086_APHAT</name>
<feature type="region of interest" description="Disordered" evidence="1">
    <location>
        <begin position="164"/>
        <end position="362"/>
    </location>
</feature>
<feature type="compositionally biased region" description="Low complexity" evidence="1">
    <location>
        <begin position="256"/>
        <end position="273"/>
    </location>
</feature>
<dbReference type="AlphaFoldDB" id="W4G086"/>
<evidence type="ECO:0000256" key="1">
    <source>
        <dbReference type="SAM" id="MobiDB-lite"/>
    </source>
</evidence>
<feature type="compositionally biased region" description="Polar residues" evidence="1">
    <location>
        <begin position="274"/>
        <end position="289"/>
    </location>
</feature>
<feature type="compositionally biased region" description="Basic and acidic residues" evidence="1">
    <location>
        <begin position="164"/>
        <end position="177"/>
    </location>
</feature>
<protein>
    <submittedName>
        <fullName evidence="2">Uncharacterized protein</fullName>
    </submittedName>
</protein>
<dbReference type="VEuPathDB" id="FungiDB:H257_12432"/>
<feature type="compositionally biased region" description="Low complexity" evidence="1">
    <location>
        <begin position="24"/>
        <end position="41"/>
    </location>
</feature>
<accession>W4G086</accession>
<feature type="compositionally biased region" description="Acidic residues" evidence="1">
    <location>
        <begin position="83"/>
        <end position="93"/>
    </location>
</feature>
<organism evidence="2">
    <name type="scientific">Aphanomyces astaci</name>
    <name type="common">Crayfish plague agent</name>
    <dbReference type="NCBI Taxonomy" id="112090"/>
    <lineage>
        <taxon>Eukaryota</taxon>
        <taxon>Sar</taxon>
        <taxon>Stramenopiles</taxon>
        <taxon>Oomycota</taxon>
        <taxon>Saprolegniomycetes</taxon>
        <taxon>Saprolegniales</taxon>
        <taxon>Verrucalvaceae</taxon>
        <taxon>Aphanomyces</taxon>
    </lineage>
</organism>
<evidence type="ECO:0000313" key="2">
    <source>
        <dbReference type="EMBL" id="ETV72696.1"/>
    </source>
</evidence>
<proteinExistence type="predicted"/>
<dbReference type="GeneID" id="20814428"/>
<reference evidence="2" key="1">
    <citation type="submission" date="2013-12" db="EMBL/GenBank/DDBJ databases">
        <title>The Genome Sequence of Aphanomyces astaci APO3.</title>
        <authorList>
            <consortium name="The Broad Institute Genomics Platform"/>
            <person name="Russ C."/>
            <person name="Tyler B."/>
            <person name="van West P."/>
            <person name="Dieguez-Uribeondo J."/>
            <person name="Young S.K."/>
            <person name="Zeng Q."/>
            <person name="Gargeya S."/>
            <person name="Fitzgerald M."/>
            <person name="Abouelleil A."/>
            <person name="Alvarado L."/>
            <person name="Chapman S.B."/>
            <person name="Gainer-Dewar J."/>
            <person name="Goldberg J."/>
            <person name="Griggs A."/>
            <person name="Gujja S."/>
            <person name="Hansen M."/>
            <person name="Howarth C."/>
            <person name="Imamovic A."/>
            <person name="Ireland A."/>
            <person name="Larimer J."/>
            <person name="McCowan C."/>
            <person name="Murphy C."/>
            <person name="Pearson M."/>
            <person name="Poon T.W."/>
            <person name="Priest M."/>
            <person name="Roberts A."/>
            <person name="Saif S."/>
            <person name="Shea T."/>
            <person name="Sykes S."/>
            <person name="Wortman J."/>
            <person name="Nusbaum C."/>
            <person name="Birren B."/>
        </authorList>
    </citation>
    <scope>NUCLEOTIDE SEQUENCE [LARGE SCALE GENOMIC DNA]</scope>
    <source>
        <strain evidence="2">APO3</strain>
    </source>
</reference>
<gene>
    <name evidence="2" type="ORF">H257_12432</name>
</gene>
<feature type="compositionally biased region" description="Low complexity" evidence="1">
    <location>
        <begin position="68"/>
        <end position="82"/>
    </location>
</feature>
<sequence>MASRIAQKGYAYASKESALIHRQAGSASDASDNSDGNDSDAPQLSGPPGKQLRMPPPSAVENDEDSDGYASVSSSSSSGSSSDDSDSDDDDDTPAVPTPQYPILGARARKRVRPSTSYSKQMAVYVRTCLLNLRHATEDQPDVYLNDVDHVAFREALRERRVERVLVADSPPPDKQDMSSSTDKSPDDVGAVPPRSTKDKKRSKKNSSSSSKESPLSSKKAKVDPTHPSPATSSATSTGSTSFVNNSSSHPPATLPPVATSSSPTTTISVPKSALSSTVTPPTTSALSTSKHHSKTTNGASALDDKVTDSMSPAEKSPVKRPAPPQLSGGDGADVEPPPPCAKKPRVASSAAAVADRTRPQASFQIPANADVTDMDRVRRDISKLQKEGIALKHEGDRVGRADISAQGVCYLRASAKFLQQALLLSDLKAMYKALNDSATASKWSKDSISTLSQTAALVESTVGFFNKANDKRKVALSYKFGAIVMLTSYRLQHNMLYGYYSQLHAPGRSPDTGERLSKANEDPIRSLILKEMGAMMRGFEFWRRFEACAVVPPVLPNVRDPATVDLPTLWQDLDDELSVPGGRPH</sequence>
<dbReference type="EMBL" id="KI913153">
    <property type="protein sequence ID" value="ETV72696.1"/>
    <property type="molecule type" value="Genomic_DNA"/>
</dbReference>
<feature type="region of interest" description="Disordered" evidence="1">
    <location>
        <begin position="1"/>
        <end position="118"/>
    </location>
</feature>